<dbReference type="AlphaFoldDB" id="A0A2M9Q5W1"/>
<gene>
    <name evidence="5" type="ORF">CWD94_12145</name>
</gene>
<dbReference type="Proteomes" id="UP000232101">
    <property type="component" value="Unassembled WGS sequence"/>
</dbReference>
<dbReference type="PROSITE" id="PS51257">
    <property type="entry name" value="PROKAR_LIPOPROTEIN"/>
    <property type="match status" value="1"/>
</dbReference>
<reference evidence="5 6" key="1">
    <citation type="submission" date="2017-11" db="EMBL/GenBank/DDBJ databases">
        <title>Bacterial isolate from king chilli rhizosphere.</title>
        <authorList>
            <person name="Takhelmayum P."/>
            <person name="Sarangthem I."/>
        </authorList>
    </citation>
    <scope>NUCLEOTIDE SEQUENCE [LARGE SCALE GENOMIC DNA]</scope>
    <source>
        <strain evidence="6">t26</strain>
    </source>
</reference>
<dbReference type="InterPro" id="IPR050902">
    <property type="entry name" value="ABC_Transporter_SBP"/>
</dbReference>
<evidence type="ECO:0000313" key="6">
    <source>
        <dbReference type="Proteomes" id="UP000232101"/>
    </source>
</evidence>
<dbReference type="SUPFAM" id="SSF53807">
    <property type="entry name" value="Helical backbone' metal receptor"/>
    <property type="match status" value="1"/>
</dbReference>
<evidence type="ECO:0000313" key="5">
    <source>
        <dbReference type="EMBL" id="PJO43470.1"/>
    </source>
</evidence>
<dbReference type="CDD" id="cd01143">
    <property type="entry name" value="YvrC"/>
    <property type="match status" value="1"/>
</dbReference>
<comment type="caution">
    <text evidence="5">The sequence shown here is derived from an EMBL/GenBank/DDBJ whole genome shotgun (WGS) entry which is preliminary data.</text>
</comment>
<dbReference type="NCBIfam" id="NF038402">
    <property type="entry name" value="TroA_like"/>
    <property type="match status" value="1"/>
</dbReference>
<organism evidence="5 6">
    <name type="scientific">Lysinibacillus xylanilyticus</name>
    <dbReference type="NCBI Taxonomy" id="582475"/>
    <lineage>
        <taxon>Bacteria</taxon>
        <taxon>Bacillati</taxon>
        <taxon>Bacillota</taxon>
        <taxon>Bacilli</taxon>
        <taxon>Bacillales</taxon>
        <taxon>Bacillaceae</taxon>
        <taxon>Lysinibacillus</taxon>
    </lineage>
</organism>
<evidence type="ECO:0000256" key="3">
    <source>
        <dbReference type="SAM" id="SignalP"/>
    </source>
</evidence>
<accession>A0A2M9Q5W1</accession>
<dbReference type="PROSITE" id="PS50983">
    <property type="entry name" value="FE_B12_PBP"/>
    <property type="match status" value="1"/>
</dbReference>
<dbReference type="STRING" id="582475.ACZ11_02115"/>
<dbReference type="InterPro" id="IPR054828">
    <property type="entry name" value="Vit_B12_bind_prot"/>
</dbReference>
<comment type="similarity">
    <text evidence="1">Belongs to the bacterial solute-binding protein 8 family.</text>
</comment>
<dbReference type="Pfam" id="PF01497">
    <property type="entry name" value="Peripla_BP_2"/>
    <property type="match status" value="1"/>
</dbReference>
<sequence>MKKMFKLQWLSVLMLALVLVGCGAKEDTNKKTVSKEDQQVEKTSYKVKDDRGVEVEFTAVPKTIVSLQPSNTEILFSLGVGDKIVGATEYDTYPEEAQKIERVSDSTKFNSERILALKPDVVIAYTTGGKDEENLNGLKGLEDAGIKVFAIQSAESFDDVYGDIEQIATVMGIKDKGDKLNEDIKAKIADVQAKVKDVKKQKSIYLEISPKPSIYTAGSGTFQQEILDTANVKNVFDELQGWKPVSEEDVIAKNPEVILTTVNYMKDPAAEILSRDGWNSITAIQNKAVYYIDTDISNRPGPRISEAVELIAKAAYPELFK</sequence>
<dbReference type="GO" id="GO:0071281">
    <property type="term" value="P:cellular response to iron ion"/>
    <property type="evidence" value="ECO:0007669"/>
    <property type="project" value="TreeGrafter"/>
</dbReference>
<feature type="chain" id="PRO_5039477880" evidence="3">
    <location>
        <begin position="25"/>
        <end position="321"/>
    </location>
</feature>
<protein>
    <submittedName>
        <fullName evidence="5">Cobalamin-binding protein</fullName>
    </submittedName>
</protein>
<dbReference type="InterPro" id="IPR002491">
    <property type="entry name" value="ABC_transptr_periplasmic_BD"/>
</dbReference>
<dbReference type="EMBL" id="PHQY01000604">
    <property type="protein sequence ID" value="PJO43470.1"/>
    <property type="molecule type" value="Genomic_DNA"/>
</dbReference>
<feature type="signal peptide" evidence="3">
    <location>
        <begin position="1"/>
        <end position="24"/>
    </location>
</feature>
<evidence type="ECO:0000256" key="2">
    <source>
        <dbReference type="ARBA" id="ARBA00022729"/>
    </source>
</evidence>
<dbReference type="PANTHER" id="PTHR30535">
    <property type="entry name" value="VITAMIN B12-BINDING PROTEIN"/>
    <property type="match status" value="1"/>
</dbReference>
<dbReference type="RefSeq" id="WP_100543299.1">
    <property type="nucleotide sequence ID" value="NZ_PHQY01000604.1"/>
</dbReference>
<dbReference type="Gene3D" id="3.40.50.1980">
    <property type="entry name" value="Nitrogenase molybdenum iron protein domain"/>
    <property type="match status" value="2"/>
</dbReference>
<proteinExistence type="inferred from homology"/>
<keyword evidence="2 3" id="KW-0732">Signal</keyword>
<evidence type="ECO:0000256" key="1">
    <source>
        <dbReference type="ARBA" id="ARBA00008814"/>
    </source>
</evidence>
<name>A0A2M9Q5W1_9BACI</name>
<evidence type="ECO:0000259" key="4">
    <source>
        <dbReference type="PROSITE" id="PS50983"/>
    </source>
</evidence>
<feature type="domain" description="Fe/B12 periplasmic-binding" evidence="4">
    <location>
        <begin position="63"/>
        <end position="319"/>
    </location>
</feature>
<dbReference type="PANTHER" id="PTHR30535:SF34">
    <property type="entry name" value="MOLYBDATE-BINDING PROTEIN MOLA"/>
    <property type="match status" value="1"/>
</dbReference>